<feature type="transmembrane region" description="Helical" evidence="6">
    <location>
        <begin position="487"/>
        <end position="509"/>
    </location>
</feature>
<feature type="transmembrane region" description="Helical" evidence="6">
    <location>
        <begin position="238"/>
        <end position="256"/>
    </location>
</feature>
<feature type="transmembrane region" description="Helical" evidence="6">
    <location>
        <begin position="395"/>
        <end position="413"/>
    </location>
</feature>
<evidence type="ECO:0000256" key="4">
    <source>
        <dbReference type="ARBA" id="ARBA00022989"/>
    </source>
</evidence>
<keyword evidence="2" id="KW-0813">Transport</keyword>
<feature type="chain" id="PRO_5033053709" evidence="7">
    <location>
        <begin position="22"/>
        <end position="769"/>
    </location>
</feature>
<reference evidence="8" key="1">
    <citation type="submission" date="2021-02" db="EMBL/GenBank/DDBJ databases">
        <authorList>
            <person name="Dougan E. K."/>
            <person name="Rhodes N."/>
            <person name="Thang M."/>
            <person name="Chan C."/>
        </authorList>
    </citation>
    <scope>NUCLEOTIDE SEQUENCE</scope>
</reference>
<dbReference type="GO" id="GO:0005789">
    <property type="term" value="C:endoplasmic reticulum membrane"/>
    <property type="evidence" value="ECO:0007669"/>
    <property type="project" value="TreeGrafter"/>
</dbReference>
<keyword evidence="4 6" id="KW-1133">Transmembrane helix</keyword>
<gene>
    <name evidence="8" type="ORF">PGLA1383_LOCUS16498</name>
</gene>
<dbReference type="PANTHER" id="PTHR10778">
    <property type="entry name" value="SOLUTE CARRIER FAMILY 35 MEMBER B"/>
    <property type="match status" value="1"/>
</dbReference>
<feature type="transmembrane region" description="Helical" evidence="6">
    <location>
        <begin position="188"/>
        <end position="211"/>
    </location>
</feature>
<feature type="transmembrane region" description="Helical" evidence="6">
    <location>
        <begin position="365"/>
        <end position="389"/>
    </location>
</feature>
<keyword evidence="5 6" id="KW-0472">Membrane</keyword>
<comment type="subcellular location">
    <subcellularLocation>
        <location evidence="1">Membrane</location>
        <topology evidence="1">Multi-pass membrane protein</topology>
    </subcellularLocation>
</comment>
<evidence type="ECO:0000256" key="7">
    <source>
        <dbReference type="SAM" id="SignalP"/>
    </source>
</evidence>
<dbReference type="Pfam" id="PF08449">
    <property type="entry name" value="UAA"/>
    <property type="match status" value="2"/>
</dbReference>
<keyword evidence="9" id="KW-1185">Reference proteome</keyword>
<feature type="transmembrane region" description="Helical" evidence="6">
    <location>
        <begin position="68"/>
        <end position="87"/>
    </location>
</feature>
<evidence type="ECO:0000256" key="1">
    <source>
        <dbReference type="ARBA" id="ARBA00004141"/>
    </source>
</evidence>
<feature type="transmembrane region" description="Helical" evidence="6">
    <location>
        <begin position="450"/>
        <end position="467"/>
    </location>
</feature>
<dbReference type="EMBL" id="CAJNNV010010019">
    <property type="protein sequence ID" value="CAE8598084.1"/>
    <property type="molecule type" value="Genomic_DNA"/>
</dbReference>
<evidence type="ECO:0000256" key="3">
    <source>
        <dbReference type="ARBA" id="ARBA00022692"/>
    </source>
</evidence>
<sequence>MPSAVGFLAAALALVLQHARGLTFDLPPEWYDAVTDEAPALHALFVGLLDETPVAKASHAELLDSKGFWILAAALILCVGFGAIQFGSSNEKQLAAAEFAADKKFAPLGMATNFVFCAVSLYATMLMWGITQEYVMTKTFGTAMLDPTRRCLEAVCIVFCNRAMTTLVTGVALRVHGKDLCFPGFGFALWPAISNTTASWCQYASLAYISWMWQTTAKSSKILPVVIISSFRGKHYSISEYAEFLLITVALWLFFSDSAESVGNSKELAEIGVFLMILSTAADSLTPHLQDMMFEDPGLAPLQATFATALFSCGILFAIIVWHGDDSWQIMQLLASDSSTILQMLVLASSSSAVQFLMSHTIKNFGPIVLTLIVTTRQVVSVCLSALLFGHHMPGLSICAVTVIFGTILARTLRSASVHLQPVAGGGQPRTQWAGFGDALLPAMSRHAHLSSWTLVLLISLLLTGVLQEFLSISSFTFGEKSEKFDFPITLLAVTRTMGIVFSLLVMWFQKLGTGDINMCLLIWPAAPRDLAAVLDYAALFVSSDFVTVQVVKLMKVIPVMLFGRILKNRSYALREYAEALAISIAVSLFVFDFTRRSSSVSAEGHTNHGLHVCLVLMTGNVLCEALHSNVEDYVFQASDMKPAQVMLGLELFSAVVFWPLAWSCGELSEAVAFCGRHRHSGMILMLLGLSSSVGCYASATIVKSYGPAFLSFLLMSRQVLSLVISMGLFHHNLPWLSGCALVSLSAFVLVAPAGGFVRRATEPRSQDG</sequence>
<evidence type="ECO:0000256" key="5">
    <source>
        <dbReference type="ARBA" id="ARBA00023136"/>
    </source>
</evidence>
<accession>A0A813E7W1</accession>
<keyword evidence="7" id="KW-0732">Signal</keyword>
<evidence type="ECO:0000313" key="9">
    <source>
        <dbReference type="Proteomes" id="UP000654075"/>
    </source>
</evidence>
<feature type="signal peptide" evidence="7">
    <location>
        <begin position="1"/>
        <end position="21"/>
    </location>
</feature>
<dbReference type="AlphaFoldDB" id="A0A813E7W1"/>
<proteinExistence type="predicted"/>
<evidence type="ECO:0000256" key="2">
    <source>
        <dbReference type="ARBA" id="ARBA00022448"/>
    </source>
</evidence>
<organism evidence="8 9">
    <name type="scientific">Polarella glacialis</name>
    <name type="common">Dinoflagellate</name>
    <dbReference type="NCBI Taxonomy" id="89957"/>
    <lineage>
        <taxon>Eukaryota</taxon>
        <taxon>Sar</taxon>
        <taxon>Alveolata</taxon>
        <taxon>Dinophyceae</taxon>
        <taxon>Suessiales</taxon>
        <taxon>Suessiaceae</taxon>
        <taxon>Polarella</taxon>
    </lineage>
</organism>
<comment type="caution">
    <text evidence="8">The sequence shown here is derived from an EMBL/GenBank/DDBJ whole genome shotgun (WGS) entry which is preliminary data.</text>
</comment>
<evidence type="ECO:0000313" key="8">
    <source>
        <dbReference type="EMBL" id="CAE8598084.1"/>
    </source>
</evidence>
<evidence type="ECO:0000256" key="6">
    <source>
        <dbReference type="SAM" id="Phobius"/>
    </source>
</evidence>
<protein>
    <submittedName>
        <fullName evidence="8">Uncharacterized protein</fullName>
    </submittedName>
</protein>
<dbReference type="OrthoDB" id="1601at2759"/>
<dbReference type="GO" id="GO:0046964">
    <property type="term" value="F:3'-phosphoadenosine 5'-phosphosulfate transmembrane transporter activity"/>
    <property type="evidence" value="ECO:0007669"/>
    <property type="project" value="TreeGrafter"/>
</dbReference>
<feature type="transmembrane region" description="Helical" evidence="6">
    <location>
        <begin position="683"/>
        <end position="703"/>
    </location>
</feature>
<feature type="transmembrane region" description="Helical" evidence="6">
    <location>
        <begin position="298"/>
        <end position="321"/>
    </location>
</feature>
<keyword evidence="3 6" id="KW-0812">Transmembrane</keyword>
<name>A0A813E7W1_POLGL</name>
<feature type="transmembrane region" description="Helical" evidence="6">
    <location>
        <begin position="108"/>
        <end position="130"/>
    </location>
</feature>
<dbReference type="InterPro" id="IPR013657">
    <property type="entry name" value="SCL35B1-4/HUT1"/>
</dbReference>
<feature type="transmembrane region" description="Helical" evidence="6">
    <location>
        <begin position="736"/>
        <end position="758"/>
    </location>
</feature>
<dbReference type="PANTHER" id="PTHR10778:SF13">
    <property type="entry name" value="ADENOSINE 3'-PHOSPHO 5'-PHOSPHOSULFATE TRANSPORTER 1"/>
    <property type="match status" value="1"/>
</dbReference>
<dbReference type="Proteomes" id="UP000654075">
    <property type="component" value="Unassembled WGS sequence"/>
</dbReference>
<dbReference type="GO" id="GO:0000139">
    <property type="term" value="C:Golgi membrane"/>
    <property type="evidence" value="ECO:0007669"/>
    <property type="project" value="TreeGrafter"/>
</dbReference>